<comment type="caution">
    <text evidence="3">The sequence shown here is derived from an EMBL/GenBank/DDBJ whole genome shotgun (WGS) entry which is preliminary data.</text>
</comment>
<dbReference type="Pfam" id="PF13378">
    <property type="entry name" value="MR_MLE_C"/>
    <property type="match status" value="1"/>
</dbReference>
<dbReference type="PROSITE" id="PS00908">
    <property type="entry name" value="MR_MLE_1"/>
    <property type="match status" value="1"/>
</dbReference>
<dbReference type="CDD" id="cd03316">
    <property type="entry name" value="MR_like"/>
    <property type="match status" value="1"/>
</dbReference>
<dbReference type="Gene3D" id="3.30.390.10">
    <property type="entry name" value="Enolase-like, N-terminal domain"/>
    <property type="match status" value="1"/>
</dbReference>
<dbReference type="RefSeq" id="WP_159667183.1">
    <property type="nucleotide sequence ID" value="NZ_WUUS01000006.1"/>
</dbReference>
<evidence type="ECO:0000259" key="2">
    <source>
        <dbReference type="SMART" id="SM00922"/>
    </source>
</evidence>
<dbReference type="InterPro" id="IPR034593">
    <property type="entry name" value="DgoD-like"/>
</dbReference>
<dbReference type="PANTHER" id="PTHR48080:SF2">
    <property type="entry name" value="D-GALACTONATE DEHYDRATASE"/>
    <property type="match status" value="1"/>
</dbReference>
<sequence length="372" mass="39928">MEIREIRTVPLAVDLDEPARLSRDRAIDRRAAALVVVETAGGSRGIGEAVGPAPATTERLIDAELAPKLVGEDPLDVERHWTAMCTESLYDHPRGERIAAASGIDIALWDLVGKHHGAPVHRLLGGDAGATAAPDGRLRAYASDLFFDDPDAMAERAAGYVDRGFDAVKCHLGRGRDADEARVAAMREAIGDAELMVDVNCGYDRAEARRVGHMLADYDVYWYEEPLEPRDVEGLAELRRALETPIATGENRFTKWGFRELFEAGAVDYAMPDAMRCGGITETRKVLALAEAFDVVPTPHCFATGVGLAATMQTMATSPAAQWLELDVTDFPLLEPLLVDGLDLADGSVGVPTGPGLGVEIPDPVVAEYGTA</sequence>
<dbReference type="Proteomes" id="UP000437065">
    <property type="component" value="Unassembled WGS sequence"/>
</dbReference>
<keyword evidence="1" id="KW-0456">Lyase</keyword>
<dbReference type="EMBL" id="WUUS01000006">
    <property type="protein sequence ID" value="MXR41928.1"/>
    <property type="molecule type" value="Genomic_DNA"/>
</dbReference>
<organism evidence="3 4">
    <name type="scientific">Halobaculum saliterrae</name>
    <dbReference type="NCBI Taxonomy" id="2073113"/>
    <lineage>
        <taxon>Archaea</taxon>
        <taxon>Methanobacteriati</taxon>
        <taxon>Methanobacteriota</taxon>
        <taxon>Stenosarchaea group</taxon>
        <taxon>Halobacteria</taxon>
        <taxon>Halobacteriales</taxon>
        <taxon>Haloferacaceae</taxon>
        <taxon>Halobaculum</taxon>
    </lineage>
</organism>
<proteinExistence type="predicted"/>
<dbReference type="SFLD" id="SFLDS00001">
    <property type="entry name" value="Enolase"/>
    <property type="match status" value="1"/>
</dbReference>
<dbReference type="GO" id="GO:0016829">
    <property type="term" value="F:lyase activity"/>
    <property type="evidence" value="ECO:0007669"/>
    <property type="project" value="UniProtKB-KW"/>
</dbReference>
<dbReference type="InterPro" id="IPR036849">
    <property type="entry name" value="Enolase-like_C_sf"/>
</dbReference>
<dbReference type="SUPFAM" id="SSF51604">
    <property type="entry name" value="Enolase C-terminal domain-like"/>
    <property type="match status" value="1"/>
</dbReference>
<dbReference type="SUPFAM" id="SSF54826">
    <property type="entry name" value="Enolase N-terminal domain-like"/>
    <property type="match status" value="1"/>
</dbReference>
<dbReference type="SMART" id="SM00922">
    <property type="entry name" value="MR_MLE"/>
    <property type="match status" value="1"/>
</dbReference>
<keyword evidence="4" id="KW-1185">Reference proteome</keyword>
<dbReference type="InterPro" id="IPR013341">
    <property type="entry name" value="Mandelate_racemase_N_dom"/>
</dbReference>
<evidence type="ECO:0000313" key="4">
    <source>
        <dbReference type="Proteomes" id="UP000437065"/>
    </source>
</evidence>
<dbReference type="SFLD" id="SFLDG00179">
    <property type="entry name" value="mandelate_racemase"/>
    <property type="match status" value="1"/>
</dbReference>
<dbReference type="InterPro" id="IPR029017">
    <property type="entry name" value="Enolase-like_N"/>
</dbReference>
<evidence type="ECO:0000256" key="1">
    <source>
        <dbReference type="ARBA" id="ARBA00023239"/>
    </source>
</evidence>
<name>A0A6B0SSJ9_9EURY</name>
<reference evidence="3 4" key="1">
    <citation type="submission" date="2019-12" db="EMBL/GenBank/DDBJ databases">
        <title>Isolation and characterization of three novel carbon monoxide-oxidizing members of Halobacteria from salione crusts and soils.</title>
        <authorList>
            <person name="Myers M.R."/>
            <person name="King G.M."/>
        </authorList>
    </citation>
    <scope>NUCLEOTIDE SEQUENCE [LARGE SCALE GENOMIC DNA]</scope>
    <source>
        <strain evidence="3 4">WSA2</strain>
    </source>
</reference>
<feature type="domain" description="Mandelate racemase/muconate lactonizing enzyme C-terminal" evidence="2">
    <location>
        <begin position="150"/>
        <end position="245"/>
    </location>
</feature>
<dbReference type="Gene3D" id="3.20.20.120">
    <property type="entry name" value="Enolase-like C-terminal domain"/>
    <property type="match status" value="1"/>
</dbReference>
<dbReference type="OrthoDB" id="42605at2157"/>
<dbReference type="InterPro" id="IPR029065">
    <property type="entry name" value="Enolase_C-like"/>
</dbReference>
<dbReference type="InterPro" id="IPR018110">
    <property type="entry name" value="Mandel_Rmase/mucon_lact_enz_CS"/>
</dbReference>
<gene>
    <name evidence="3" type="ORF">GRX01_11345</name>
</gene>
<dbReference type="PANTHER" id="PTHR48080">
    <property type="entry name" value="D-GALACTONATE DEHYDRATASE-RELATED"/>
    <property type="match status" value="1"/>
</dbReference>
<accession>A0A6B0SSJ9</accession>
<dbReference type="GO" id="GO:0009063">
    <property type="term" value="P:amino acid catabolic process"/>
    <property type="evidence" value="ECO:0007669"/>
    <property type="project" value="InterPro"/>
</dbReference>
<dbReference type="AlphaFoldDB" id="A0A6B0SSJ9"/>
<protein>
    <submittedName>
        <fullName evidence="3">Mandelate racemase/muconate lactonizing enzyme family protein</fullName>
    </submittedName>
</protein>
<dbReference type="InterPro" id="IPR013342">
    <property type="entry name" value="Mandelate_racemase_C"/>
</dbReference>
<evidence type="ECO:0000313" key="3">
    <source>
        <dbReference type="EMBL" id="MXR41928.1"/>
    </source>
</evidence>
<dbReference type="Pfam" id="PF02746">
    <property type="entry name" value="MR_MLE_N"/>
    <property type="match status" value="1"/>
</dbReference>